<keyword evidence="1" id="KW-0732">Signal</keyword>
<reference evidence="2" key="1">
    <citation type="submission" date="2020-07" db="EMBL/GenBank/DDBJ databases">
        <authorList>
            <person name="Lin J."/>
        </authorList>
    </citation>
    <scope>NUCLEOTIDE SEQUENCE</scope>
</reference>
<proteinExistence type="predicted"/>
<feature type="chain" id="PRO_5028451779" evidence="1">
    <location>
        <begin position="26"/>
        <end position="103"/>
    </location>
</feature>
<protein>
    <submittedName>
        <fullName evidence="2">Uncharacterized protein</fullName>
    </submittedName>
</protein>
<accession>A0A6V7NTF7</accession>
<dbReference type="AlphaFoldDB" id="A0A6V7NTF7"/>
<dbReference type="EMBL" id="LR862142">
    <property type="protein sequence ID" value="CAD1821889.1"/>
    <property type="molecule type" value="Genomic_DNA"/>
</dbReference>
<gene>
    <name evidence="2" type="ORF">CB5_LOCUS5100</name>
</gene>
<organism evidence="2">
    <name type="scientific">Ananas comosus var. bracteatus</name>
    <name type="common">red pineapple</name>
    <dbReference type="NCBI Taxonomy" id="296719"/>
    <lineage>
        <taxon>Eukaryota</taxon>
        <taxon>Viridiplantae</taxon>
        <taxon>Streptophyta</taxon>
        <taxon>Embryophyta</taxon>
        <taxon>Tracheophyta</taxon>
        <taxon>Spermatophyta</taxon>
        <taxon>Magnoliopsida</taxon>
        <taxon>Liliopsida</taxon>
        <taxon>Poales</taxon>
        <taxon>Bromeliaceae</taxon>
        <taxon>Bromelioideae</taxon>
        <taxon>Ananas</taxon>
    </lineage>
</organism>
<evidence type="ECO:0000256" key="1">
    <source>
        <dbReference type="SAM" id="SignalP"/>
    </source>
</evidence>
<name>A0A6V7NTF7_ANACO</name>
<evidence type="ECO:0000313" key="2">
    <source>
        <dbReference type="EMBL" id="CAD1821889.1"/>
    </source>
</evidence>
<dbReference type="PROSITE" id="PS51257">
    <property type="entry name" value="PROKAR_LIPOPROTEIN"/>
    <property type="match status" value="1"/>
</dbReference>
<sequence length="103" mass="11010">MERSAKKSVLVLALFFAFFLACLEGRNMPAIKPTEPNYKPQNFIGGFGGIIGGVPVGLVPLGPQFGLGSQPGFGTIPASATTLLFLQVGAQSHEIKRRWFLSC</sequence>
<feature type="signal peptide" evidence="1">
    <location>
        <begin position="1"/>
        <end position="25"/>
    </location>
</feature>